<dbReference type="Gene3D" id="1.20.1250.20">
    <property type="entry name" value="MFS general substrate transporter like domains"/>
    <property type="match status" value="1"/>
</dbReference>
<protein>
    <recommendedName>
        <fullName evidence="4">YbfB/YjiJ family MFS transporter</fullName>
    </recommendedName>
</protein>
<keyword evidence="1" id="KW-1133">Transmembrane helix</keyword>
<keyword evidence="1" id="KW-0812">Transmembrane</keyword>
<reference evidence="2" key="1">
    <citation type="journal article" date="2014" name="Int. J. Syst. Evol. Microbiol.">
        <title>Complete genome sequence of Corynebacterium casei LMG S-19264T (=DSM 44701T), isolated from a smear-ripened cheese.</title>
        <authorList>
            <consortium name="US DOE Joint Genome Institute (JGI-PGF)"/>
            <person name="Walter F."/>
            <person name="Albersmeier A."/>
            <person name="Kalinowski J."/>
            <person name="Ruckert C."/>
        </authorList>
    </citation>
    <scope>NUCLEOTIDE SEQUENCE</scope>
    <source>
        <strain evidence="2">JCM 19831</strain>
    </source>
</reference>
<proteinExistence type="predicted"/>
<dbReference type="RefSeq" id="WP_190256704.1">
    <property type="nucleotide sequence ID" value="NZ_BMPI01000079.1"/>
</dbReference>
<dbReference type="AlphaFoldDB" id="A0A917UEJ2"/>
<keyword evidence="3" id="KW-1185">Reference proteome</keyword>
<feature type="transmembrane region" description="Helical" evidence="1">
    <location>
        <begin position="230"/>
        <end position="250"/>
    </location>
</feature>
<comment type="caution">
    <text evidence="2">The sequence shown here is derived from an EMBL/GenBank/DDBJ whole genome shotgun (WGS) entry which is preliminary data.</text>
</comment>
<evidence type="ECO:0008006" key="4">
    <source>
        <dbReference type="Google" id="ProtNLM"/>
    </source>
</evidence>
<dbReference type="EMBL" id="BMPI01000079">
    <property type="protein sequence ID" value="GGM78729.1"/>
    <property type="molecule type" value="Genomic_DNA"/>
</dbReference>
<feature type="transmembrane region" description="Helical" evidence="1">
    <location>
        <begin position="320"/>
        <end position="342"/>
    </location>
</feature>
<feature type="transmembrane region" description="Helical" evidence="1">
    <location>
        <begin position="48"/>
        <end position="68"/>
    </location>
</feature>
<dbReference type="Pfam" id="PF06779">
    <property type="entry name" value="MFS_4"/>
    <property type="match status" value="1"/>
</dbReference>
<feature type="transmembrane region" description="Helical" evidence="1">
    <location>
        <begin position="286"/>
        <end position="308"/>
    </location>
</feature>
<organism evidence="2 3">
    <name type="scientific">Dactylosporangium sucinum</name>
    <dbReference type="NCBI Taxonomy" id="1424081"/>
    <lineage>
        <taxon>Bacteria</taxon>
        <taxon>Bacillati</taxon>
        <taxon>Actinomycetota</taxon>
        <taxon>Actinomycetes</taxon>
        <taxon>Micromonosporales</taxon>
        <taxon>Micromonosporaceae</taxon>
        <taxon>Dactylosporangium</taxon>
    </lineage>
</organism>
<gene>
    <name evidence="2" type="ORF">GCM10007977_095410</name>
</gene>
<keyword evidence="1" id="KW-0472">Membrane</keyword>
<name>A0A917UEJ2_9ACTN</name>
<reference evidence="2" key="2">
    <citation type="submission" date="2020-09" db="EMBL/GenBank/DDBJ databases">
        <authorList>
            <person name="Sun Q."/>
            <person name="Ohkuma M."/>
        </authorList>
    </citation>
    <scope>NUCLEOTIDE SEQUENCE</scope>
    <source>
        <strain evidence="2">JCM 19831</strain>
    </source>
</reference>
<feature type="transmembrane region" description="Helical" evidence="1">
    <location>
        <begin position="348"/>
        <end position="367"/>
    </location>
</feature>
<accession>A0A917UEJ2</accession>
<evidence type="ECO:0000313" key="2">
    <source>
        <dbReference type="EMBL" id="GGM78729.1"/>
    </source>
</evidence>
<feature type="transmembrane region" description="Helical" evidence="1">
    <location>
        <begin position="159"/>
        <end position="183"/>
    </location>
</feature>
<evidence type="ECO:0000313" key="3">
    <source>
        <dbReference type="Proteomes" id="UP000642070"/>
    </source>
</evidence>
<evidence type="ECO:0000256" key="1">
    <source>
        <dbReference type="SAM" id="Phobius"/>
    </source>
</evidence>
<dbReference type="GO" id="GO:0005886">
    <property type="term" value="C:plasma membrane"/>
    <property type="evidence" value="ECO:0007669"/>
    <property type="project" value="TreeGrafter"/>
</dbReference>
<dbReference type="SUPFAM" id="SSF103473">
    <property type="entry name" value="MFS general substrate transporter"/>
    <property type="match status" value="1"/>
</dbReference>
<dbReference type="Proteomes" id="UP000642070">
    <property type="component" value="Unassembled WGS sequence"/>
</dbReference>
<dbReference type="PANTHER" id="PTHR23537:SF1">
    <property type="entry name" value="SUGAR TRANSPORTER"/>
    <property type="match status" value="1"/>
</dbReference>
<dbReference type="InterPro" id="IPR036259">
    <property type="entry name" value="MFS_trans_sf"/>
</dbReference>
<sequence length="374" mass="36803">MWWRSLGLAAGTACALGLARFAYGLFVPAMSADLHWTLAQAGTLTTANGAGYLFGALLATVLAGRAGLTTVFRAGMVLTVASLAATAAGPAYPALVAARTLGGLGGAWTFVAGAALAGRLGGTLPMTVYFGGAGAGVAAAGGVLPALLDGHPERWALGWWLLTLGGVAALIASWPAAAVPAAVDGRDPGADRPGPPLWRLGIAYLLFGAGYLGYVTFLSAYLAAHRAGVAVTSAAWVTIGLAAVAAPVPWHRPIAAWPGVRALRCLLVAVAVAAALPLLGSSPPAVVASALLFGGTFMMVPAAVTALVSRARPADPARALAALTAVFAAGQSLGPWLAGALADRTGPAAIPACAAVLCAAAAAAATVRRPAAAA</sequence>
<feature type="transmembrane region" description="Helical" evidence="1">
    <location>
        <begin position="204"/>
        <end position="224"/>
    </location>
</feature>
<feature type="transmembrane region" description="Helical" evidence="1">
    <location>
        <begin position="128"/>
        <end position="147"/>
    </location>
</feature>
<feature type="transmembrane region" description="Helical" evidence="1">
    <location>
        <begin position="75"/>
        <end position="95"/>
    </location>
</feature>
<dbReference type="PANTHER" id="PTHR23537">
    <property type="match status" value="1"/>
</dbReference>
<dbReference type="InterPro" id="IPR010645">
    <property type="entry name" value="MFS_4"/>
</dbReference>